<accession>Q6H503</accession>
<evidence type="ECO:0000313" key="2">
    <source>
        <dbReference type="Proteomes" id="UP000000763"/>
    </source>
</evidence>
<evidence type="ECO:0000313" key="1">
    <source>
        <dbReference type="EMBL" id="BAD26196.1"/>
    </source>
</evidence>
<protein>
    <submittedName>
        <fullName evidence="1">Uncharacterized protein</fullName>
    </submittedName>
</protein>
<reference evidence="2" key="2">
    <citation type="journal article" date="2008" name="Nucleic Acids Res.">
        <title>The rice annotation project database (RAP-DB): 2008 update.</title>
        <authorList>
            <consortium name="The rice annotation project (RAP)"/>
        </authorList>
    </citation>
    <scope>GENOME REANNOTATION</scope>
    <source>
        <strain evidence="2">cv. Nipponbare</strain>
    </source>
</reference>
<name>Q6H503_ORYSJ</name>
<gene>
    <name evidence="1" type="primary">OSJNBa0073A21.26</name>
</gene>
<dbReference type="EMBL" id="AP005772">
    <property type="protein sequence ID" value="BAD26196.1"/>
    <property type="molecule type" value="Genomic_DNA"/>
</dbReference>
<sequence length="56" mass="6619">MGFLGPHNVRPMFNEVVMLWTSSRPISTTYYPSYSLETNWIGKGVFEEYWKEPCQI</sequence>
<proteinExistence type="predicted"/>
<dbReference type="Proteomes" id="UP000000763">
    <property type="component" value="Chromosome 2"/>
</dbReference>
<organism evidence="1 2">
    <name type="scientific">Oryza sativa subsp. japonica</name>
    <name type="common">Rice</name>
    <dbReference type="NCBI Taxonomy" id="39947"/>
    <lineage>
        <taxon>Eukaryota</taxon>
        <taxon>Viridiplantae</taxon>
        <taxon>Streptophyta</taxon>
        <taxon>Embryophyta</taxon>
        <taxon>Tracheophyta</taxon>
        <taxon>Spermatophyta</taxon>
        <taxon>Magnoliopsida</taxon>
        <taxon>Liliopsida</taxon>
        <taxon>Poales</taxon>
        <taxon>Poaceae</taxon>
        <taxon>BOP clade</taxon>
        <taxon>Oryzoideae</taxon>
        <taxon>Oryzeae</taxon>
        <taxon>Oryzinae</taxon>
        <taxon>Oryza</taxon>
        <taxon>Oryza sativa</taxon>
    </lineage>
</organism>
<reference evidence="2" key="1">
    <citation type="journal article" date="2005" name="Nature">
        <title>The map-based sequence of the rice genome.</title>
        <authorList>
            <consortium name="International rice genome sequencing project (IRGSP)"/>
            <person name="Matsumoto T."/>
            <person name="Wu J."/>
            <person name="Kanamori H."/>
            <person name="Katayose Y."/>
            <person name="Fujisawa M."/>
            <person name="Namiki N."/>
            <person name="Mizuno H."/>
            <person name="Yamamoto K."/>
            <person name="Antonio B.A."/>
            <person name="Baba T."/>
            <person name="Sakata K."/>
            <person name="Nagamura Y."/>
            <person name="Aoki H."/>
            <person name="Arikawa K."/>
            <person name="Arita K."/>
            <person name="Bito T."/>
            <person name="Chiden Y."/>
            <person name="Fujitsuka N."/>
            <person name="Fukunaka R."/>
            <person name="Hamada M."/>
            <person name="Harada C."/>
            <person name="Hayashi A."/>
            <person name="Hijishita S."/>
            <person name="Honda M."/>
            <person name="Hosokawa S."/>
            <person name="Ichikawa Y."/>
            <person name="Idonuma A."/>
            <person name="Iijima M."/>
            <person name="Ikeda M."/>
            <person name="Ikeno M."/>
            <person name="Ito K."/>
            <person name="Ito S."/>
            <person name="Ito T."/>
            <person name="Ito Y."/>
            <person name="Ito Y."/>
            <person name="Iwabuchi A."/>
            <person name="Kamiya K."/>
            <person name="Karasawa W."/>
            <person name="Kurita K."/>
            <person name="Katagiri S."/>
            <person name="Kikuta A."/>
            <person name="Kobayashi H."/>
            <person name="Kobayashi N."/>
            <person name="Machita K."/>
            <person name="Maehara T."/>
            <person name="Masukawa M."/>
            <person name="Mizubayashi T."/>
            <person name="Mukai Y."/>
            <person name="Nagasaki H."/>
            <person name="Nagata Y."/>
            <person name="Naito S."/>
            <person name="Nakashima M."/>
            <person name="Nakama Y."/>
            <person name="Nakamichi Y."/>
            <person name="Nakamura M."/>
            <person name="Meguro A."/>
            <person name="Negishi M."/>
            <person name="Ohta I."/>
            <person name="Ohta T."/>
            <person name="Okamoto M."/>
            <person name="Ono N."/>
            <person name="Saji S."/>
            <person name="Sakaguchi M."/>
            <person name="Sakai K."/>
            <person name="Shibata M."/>
            <person name="Shimokawa T."/>
            <person name="Song J."/>
            <person name="Takazaki Y."/>
            <person name="Terasawa K."/>
            <person name="Tsugane M."/>
            <person name="Tsuji K."/>
            <person name="Ueda S."/>
            <person name="Waki K."/>
            <person name="Yamagata H."/>
            <person name="Yamamoto M."/>
            <person name="Yamamoto S."/>
            <person name="Yamane H."/>
            <person name="Yoshiki S."/>
            <person name="Yoshihara R."/>
            <person name="Yukawa K."/>
            <person name="Zhong H."/>
            <person name="Yano M."/>
            <person name="Yuan Q."/>
            <person name="Ouyang S."/>
            <person name="Liu J."/>
            <person name="Jones K.M."/>
            <person name="Gansberger K."/>
            <person name="Moffat K."/>
            <person name="Hill J."/>
            <person name="Bera J."/>
            <person name="Fadrosh D."/>
            <person name="Jin S."/>
            <person name="Johri S."/>
            <person name="Kim M."/>
            <person name="Overton L."/>
            <person name="Reardon M."/>
            <person name="Tsitrin T."/>
            <person name="Vuong H."/>
            <person name="Weaver B."/>
            <person name="Ciecko A."/>
            <person name="Tallon L."/>
            <person name="Jackson J."/>
            <person name="Pai G."/>
            <person name="Aken S.V."/>
            <person name="Utterback T."/>
            <person name="Reidmuller S."/>
            <person name="Feldblyum T."/>
            <person name="Hsiao J."/>
            <person name="Zismann V."/>
            <person name="Iobst S."/>
            <person name="de Vazeille A.R."/>
            <person name="Buell C.R."/>
            <person name="Ying K."/>
            <person name="Li Y."/>
            <person name="Lu T."/>
            <person name="Huang Y."/>
            <person name="Zhao Q."/>
            <person name="Feng Q."/>
            <person name="Zhang L."/>
            <person name="Zhu J."/>
            <person name="Weng Q."/>
            <person name="Mu J."/>
            <person name="Lu Y."/>
            <person name="Fan D."/>
            <person name="Liu Y."/>
            <person name="Guan J."/>
            <person name="Zhang Y."/>
            <person name="Yu S."/>
            <person name="Liu X."/>
            <person name="Zhang Y."/>
            <person name="Hong G."/>
            <person name="Han B."/>
            <person name="Choisne N."/>
            <person name="Demange N."/>
            <person name="Orjeda G."/>
            <person name="Samain S."/>
            <person name="Cattolico L."/>
            <person name="Pelletier E."/>
            <person name="Couloux A."/>
            <person name="Segurens B."/>
            <person name="Wincker P."/>
            <person name="D'Hont A."/>
            <person name="Scarpelli C."/>
            <person name="Weissenbach J."/>
            <person name="Salanoubat M."/>
            <person name="Quetier F."/>
            <person name="Yu Y."/>
            <person name="Kim H.R."/>
            <person name="Rambo T."/>
            <person name="Currie J."/>
            <person name="Collura K."/>
            <person name="Luo M."/>
            <person name="Yang T."/>
            <person name="Ammiraju J.S.S."/>
            <person name="Engler F."/>
            <person name="Soderlund C."/>
            <person name="Wing R.A."/>
            <person name="Palmer L.E."/>
            <person name="de la Bastide M."/>
            <person name="Spiegel L."/>
            <person name="Nascimento L."/>
            <person name="Zutavern T."/>
            <person name="O'Shaughnessy A."/>
            <person name="Dike S."/>
            <person name="Dedhia N."/>
            <person name="Preston R."/>
            <person name="Balija V."/>
            <person name="McCombie W.R."/>
            <person name="Chow T."/>
            <person name="Chen H."/>
            <person name="Chung M."/>
            <person name="Chen C."/>
            <person name="Shaw J."/>
            <person name="Wu H."/>
            <person name="Hsiao K."/>
            <person name="Chao Y."/>
            <person name="Chu M."/>
            <person name="Cheng C."/>
            <person name="Hour A."/>
            <person name="Lee P."/>
            <person name="Lin S."/>
            <person name="Lin Y."/>
            <person name="Liou J."/>
            <person name="Liu S."/>
            <person name="Hsing Y."/>
            <person name="Raghuvanshi S."/>
            <person name="Mohanty A."/>
            <person name="Bharti A.K."/>
            <person name="Gaur A."/>
            <person name="Gupta V."/>
            <person name="Kumar D."/>
            <person name="Ravi V."/>
            <person name="Vij S."/>
            <person name="Kapur A."/>
            <person name="Khurana P."/>
            <person name="Khurana P."/>
            <person name="Khurana J.P."/>
            <person name="Tyagi A.K."/>
            <person name="Gaikwad K."/>
            <person name="Singh A."/>
            <person name="Dalal V."/>
            <person name="Srivastava S."/>
            <person name="Dixit A."/>
            <person name="Pal A.K."/>
            <person name="Ghazi I.A."/>
            <person name="Yadav M."/>
            <person name="Pandit A."/>
            <person name="Bhargava A."/>
            <person name="Sureshbabu K."/>
            <person name="Batra K."/>
            <person name="Sharma T.R."/>
            <person name="Mohapatra T."/>
            <person name="Singh N.K."/>
            <person name="Messing J."/>
            <person name="Nelson A.B."/>
            <person name="Fuks G."/>
            <person name="Kavchok S."/>
            <person name="Keizer G."/>
            <person name="Linton E."/>
            <person name="Llaca V."/>
            <person name="Song R."/>
            <person name="Tanyolac B."/>
            <person name="Young S."/>
            <person name="Ho-Il K."/>
            <person name="Hahn J.H."/>
            <person name="Sangsakoo G."/>
            <person name="Vanavichit A."/>
            <person name="de Mattos Luiz.A.T."/>
            <person name="Zimmer P.D."/>
            <person name="Malone G."/>
            <person name="Dellagostin O."/>
            <person name="de Oliveira A.C."/>
            <person name="Bevan M."/>
            <person name="Bancroft I."/>
            <person name="Minx P."/>
            <person name="Cordum H."/>
            <person name="Wilson R."/>
            <person name="Cheng Z."/>
            <person name="Jin W."/>
            <person name="Jiang J."/>
            <person name="Leong S.A."/>
            <person name="Iwama H."/>
            <person name="Gojobori T."/>
            <person name="Itoh T."/>
            <person name="Niimura Y."/>
            <person name="Fujii Y."/>
            <person name="Habara T."/>
            <person name="Sakai H."/>
            <person name="Sato Y."/>
            <person name="Wilson G."/>
            <person name="Kumar K."/>
            <person name="McCouch S."/>
            <person name="Juretic N."/>
            <person name="Hoen D."/>
            <person name="Wright S."/>
            <person name="Bruskiewich R."/>
            <person name="Bureau T."/>
            <person name="Miyao A."/>
            <person name="Hirochika H."/>
            <person name="Nishikawa T."/>
            <person name="Kadowaki K."/>
            <person name="Sugiura M."/>
            <person name="Burr B."/>
            <person name="Sasaki T."/>
        </authorList>
    </citation>
    <scope>NUCLEOTIDE SEQUENCE [LARGE SCALE GENOMIC DNA]</scope>
    <source>
        <strain evidence="2">cv. Nipponbare</strain>
    </source>
</reference>
<dbReference type="AlphaFoldDB" id="Q6H503"/>